<evidence type="ECO:0000313" key="3">
    <source>
        <dbReference type="Proteomes" id="UP001437256"/>
    </source>
</evidence>
<reference evidence="2 3" key="1">
    <citation type="submission" date="2024-05" db="EMBL/GenBank/DDBJ databases">
        <title>A draft genome resource for the thread blight pathogen Marasmius tenuissimus strain MS-2.</title>
        <authorList>
            <person name="Yulfo-Soto G.E."/>
            <person name="Baruah I.K."/>
            <person name="Amoako-Attah I."/>
            <person name="Bukari Y."/>
            <person name="Meinhardt L.W."/>
            <person name="Bailey B.A."/>
            <person name="Cohen S.P."/>
        </authorList>
    </citation>
    <scope>NUCLEOTIDE SEQUENCE [LARGE SCALE GENOMIC DNA]</scope>
    <source>
        <strain evidence="2 3">MS-2</strain>
    </source>
</reference>
<comment type="caution">
    <text evidence="2">The sequence shown here is derived from an EMBL/GenBank/DDBJ whole genome shotgun (WGS) entry which is preliminary data.</text>
</comment>
<evidence type="ECO:0000313" key="2">
    <source>
        <dbReference type="EMBL" id="KAL0058695.1"/>
    </source>
</evidence>
<evidence type="ECO:0008006" key="4">
    <source>
        <dbReference type="Google" id="ProtNLM"/>
    </source>
</evidence>
<sequence length="406" mass="45460">MPSGLLHRCARCKPQAGGDGAGDTVSEELMALWLSNSPPATSESESELRAQYIATSDALEILKSQNRELSTSSKSLEEALARITEKKRIYHSILHPIRRLPPETLVEISRICTFGDALTGQFPGSLDTRRAPWKLTQVCRAWRSVSASASSLWTRVSIYKSWGPTVSASRMASLEALLSIQLERSRGQALSLSYEPGRVPATSNEPPYERLFSMLCSRASQWETAQLTIVVDGLGPLRDICGGLCSLKRLEINFERDEWSSDSISACRAFEDCPSLTQLILRGEAQDILQREIRIPWRQITHYEATLDDVWMPNLESHFQSLPKLESLEVCILGSSSDDSDSFRAFLHSPLKLHFLHTLVTSDADDFDMGMLLSWLILPALRVLRFFGRFSHPAKLLECLDRSQCS</sequence>
<accession>A0ABR2ZAL3</accession>
<evidence type="ECO:0000256" key="1">
    <source>
        <dbReference type="SAM" id="Coils"/>
    </source>
</evidence>
<organism evidence="2 3">
    <name type="scientific">Marasmius tenuissimus</name>
    <dbReference type="NCBI Taxonomy" id="585030"/>
    <lineage>
        <taxon>Eukaryota</taxon>
        <taxon>Fungi</taxon>
        <taxon>Dikarya</taxon>
        <taxon>Basidiomycota</taxon>
        <taxon>Agaricomycotina</taxon>
        <taxon>Agaricomycetes</taxon>
        <taxon>Agaricomycetidae</taxon>
        <taxon>Agaricales</taxon>
        <taxon>Marasmiineae</taxon>
        <taxon>Marasmiaceae</taxon>
        <taxon>Marasmius</taxon>
    </lineage>
</organism>
<name>A0ABR2ZAL3_9AGAR</name>
<keyword evidence="3" id="KW-1185">Reference proteome</keyword>
<dbReference type="Proteomes" id="UP001437256">
    <property type="component" value="Unassembled WGS sequence"/>
</dbReference>
<feature type="coiled-coil region" evidence="1">
    <location>
        <begin position="59"/>
        <end position="86"/>
    </location>
</feature>
<gene>
    <name evidence="2" type="ORF">AAF712_014606</name>
</gene>
<dbReference type="EMBL" id="JBBXMP010000283">
    <property type="protein sequence ID" value="KAL0058695.1"/>
    <property type="molecule type" value="Genomic_DNA"/>
</dbReference>
<proteinExistence type="predicted"/>
<protein>
    <recommendedName>
        <fullName evidence="4">F-box domain-containing protein</fullName>
    </recommendedName>
</protein>
<keyword evidence="1" id="KW-0175">Coiled coil</keyword>